<dbReference type="Proteomes" id="UP000053660">
    <property type="component" value="Unassembled WGS sequence"/>
</dbReference>
<dbReference type="EMBL" id="KN554870">
    <property type="protein sequence ID" value="KHJ89005.1"/>
    <property type="molecule type" value="Genomic_DNA"/>
</dbReference>
<gene>
    <name evidence="2" type="ORF">OESDEN_11187</name>
</gene>
<dbReference type="SUPFAM" id="SSF56574">
    <property type="entry name" value="Serpins"/>
    <property type="match status" value="1"/>
</dbReference>
<dbReference type="InterPro" id="IPR036186">
    <property type="entry name" value="Serpin_sf"/>
</dbReference>
<evidence type="ECO:0000313" key="2">
    <source>
        <dbReference type="EMBL" id="KHJ89005.1"/>
    </source>
</evidence>
<accession>A0A0B1T0Q3</accession>
<dbReference type="InterPro" id="IPR023796">
    <property type="entry name" value="Serpin_dom"/>
</dbReference>
<dbReference type="InterPro" id="IPR042178">
    <property type="entry name" value="Serpin_sf_1"/>
</dbReference>
<dbReference type="Pfam" id="PF00079">
    <property type="entry name" value="Serpin"/>
    <property type="match status" value="1"/>
</dbReference>
<sequence length="104" mass="11260">MSLAAEMDFGLGMLRQVPANQSLVVSPLSVIFALSMVQAGAKGKTKTQINEVISKGQSDDEILTHYSDLSKQILGAKNGVQTRIANGFFLKWVADFSRSNMLVV</sequence>
<keyword evidence="3" id="KW-1185">Reference proteome</keyword>
<protein>
    <recommendedName>
        <fullName evidence="1">Serpin domain-containing protein</fullName>
    </recommendedName>
</protein>
<reference evidence="2 3" key="1">
    <citation type="submission" date="2014-03" db="EMBL/GenBank/DDBJ databases">
        <title>Draft genome of the hookworm Oesophagostomum dentatum.</title>
        <authorList>
            <person name="Mitreva M."/>
        </authorList>
    </citation>
    <scope>NUCLEOTIDE SEQUENCE [LARGE SCALE GENOMIC DNA]</scope>
    <source>
        <strain evidence="2 3">OD-Hann</strain>
    </source>
</reference>
<dbReference type="OrthoDB" id="9518664at2759"/>
<organism evidence="2 3">
    <name type="scientific">Oesophagostomum dentatum</name>
    <name type="common">Nodular worm</name>
    <dbReference type="NCBI Taxonomy" id="61180"/>
    <lineage>
        <taxon>Eukaryota</taxon>
        <taxon>Metazoa</taxon>
        <taxon>Ecdysozoa</taxon>
        <taxon>Nematoda</taxon>
        <taxon>Chromadorea</taxon>
        <taxon>Rhabditida</taxon>
        <taxon>Rhabditina</taxon>
        <taxon>Rhabditomorpha</taxon>
        <taxon>Strongyloidea</taxon>
        <taxon>Strongylidae</taxon>
        <taxon>Oesophagostomum</taxon>
    </lineage>
</organism>
<dbReference type="Gene3D" id="3.30.497.10">
    <property type="entry name" value="Antithrombin, subunit I, domain 2"/>
    <property type="match status" value="1"/>
</dbReference>
<name>A0A0B1T0Q3_OESDE</name>
<dbReference type="AlphaFoldDB" id="A0A0B1T0Q3"/>
<evidence type="ECO:0000259" key="1">
    <source>
        <dbReference type="Pfam" id="PF00079"/>
    </source>
</evidence>
<evidence type="ECO:0000313" key="3">
    <source>
        <dbReference type="Proteomes" id="UP000053660"/>
    </source>
</evidence>
<proteinExistence type="predicted"/>
<feature type="domain" description="Serpin" evidence="1">
    <location>
        <begin position="5"/>
        <end position="91"/>
    </location>
</feature>